<name>A0A2D2C110_9RHOB</name>
<sequence>MRQRSRRQGRAYAAIPNAAMRDKRISIEARGLLALLMTYADDWTFVVDHLQQVAGCGRDKMRGMLKELEAAGYVIRQVLRGEGGHLAGTEWMIVDDPAAAAHGVVRDEEPQDAGEQDRSGAVHRPPENPSIGATDPLKNRPPVEPTAGKSAPIRRTTGKNTKSKKEEAEEEGARATAVVDTPASEPSLVSLIADALGFNDPGGTGWPKYWVAADASVIASRWITDLGLTEAEVIQVAVANMRAYGSPANGPVTLTRHMQAFAAAKAAPPLEPIAGTKLARPTGHGITINPEDFV</sequence>
<evidence type="ECO:0000313" key="2">
    <source>
        <dbReference type="EMBL" id="ATQ56184.1"/>
    </source>
</evidence>
<dbReference type="RefSeq" id="WP_099649048.1">
    <property type="nucleotide sequence ID" value="NZ_CP024422.1"/>
</dbReference>
<evidence type="ECO:0000313" key="3">
    <source>
        <dbReference type="Proteomes" id="UP000229314"/>
    </source>
</evidence>
<dbReference type="Proteomes" id="UP000229314">
    <property type="component" value="Chromosome"/>
</dbReference>
<gene>
    <name evidence="2" type="ORF">PYTT13_10445</name>
</gene>
<evidence type="ECO:0000256" key="1">
    <source>
        <dbReference type="SAM" id="MobiDB-lite"/>
    </source>
</evidence>
<dbReference type="EMBL" id="CP024422">
    <property type="protein sequence ID" value="ATQ56184.1"/>
    <property type="molecule type" value="Genomic_DNA"/>
</dbReference>
<proteinExistence type="predicted"/>
<dbReference type="AlphaFoldDB" id="A0A2D2C110"/>
<feature type="region of interest" description="Disordered" evidence="1">
    <location>
        <begin position="103"/>
        <end position="183"/>
    </location>
</feature>
<reference evidence="2 3" key="1">
    <citation type="submission" date="2017-10" db="EMBL/GenBank/DDBJ databases">
        <title>Complete genome sequence of Paracoccus yeei TT13 isolated from human skin.</title>
        <authorList>
            <person name="Lee K."/>
            <person name="Lim J.Y."/>
            <person name="Hwang I."/>
        </authorList>
    </citation>
    <scope>NUCLEOTIDE SEQUENCE [LARGE SCALE GENOMIC DNA]</scope>
    <source>
        <strain evidence="2 3">TT13</strain>
    </source>
</reference>
<feature type="compositionally biased region" description="Basic and acidic residues" evidence="1">
    <location>
        <begin position="163"/>
        <end position="173"/>
    </location>
</feature>
<feature type="compositionally biased region" description="Basic and acidic residues" evidence="1">
    <location>
        <begin position="115"/>
        <end position="126"/>
    </location>
</feature>
<protein>
    <recommendedName>
        <fullName evidence="4">Helix-turn-helix domain-containing protein</fullName>
    </recommendedName>
</protein>
<evidence type="ECO:0008006" key="4">
    <source>
        <dbReference type="Google" id="ProtNLM"/>
    </source>
</evidence>
<dbReference type="GeneID" id="78898087"/>
<accession>A0A2D2C110</accession>
<organism evidence="2 3">
    <name type="scientific">Paracoccus yeei</name>
    <dbReference type="NCBI Taxonomy" id="147645"/>
    <lineage>
        <taxon>Bacteria</taxon>
        <taxon>Pseudomonadati</taxon>
        <taxon>Pseudomonadota</taxon>
        <taxon>Alphaproteobacteria</taxon>
        <taxon>Rhodobacterales</taxon>
        <taxon>Paracoccaceae</taxon>
        <taxon>Paracoccus</taxon>
    </lineage>
</organism>